<dbReference type="InterPro" id="IPR020846">
    <property type="entry name" value="MFS_dom"/>
</dbReference>
<feature type="transmembrane region" description="Helical" evidence="8">
    <location>
        <begin position="466"/>
        <end position="485"/>
    </location>
</feature>
<keyword evidence="6 8" id="KW-0472">Membrane</keyword>
<dbReference type="HOGENOM" id="CLU_001265_43_5_1"/>
<proteinExistence type="inferred from homology"/>
<evidence type="ECO:0000256" key="6">
    <source>
        <dbReference type="ARBA" id="ARBA00023136"/>
    </source>
</evidence>
<protein>
    <submittedName>
        <fullName evidence="10">Similar to MFS sugar transporter</fullName>
    </submittedName>
</protein>
<dbReference type="GO" id="GO:0022857">
    <property type="term" value="F:transmembrane transporter activity"/>
    <property type="evidence" value="ECO:0007669"/>
    <property type="project" value="InterPro"/>
</dbReference>
<dbReference type="PROSITE" id="PS50850">
    <property type="entry name" value="MFS"/>
    <property type="match status" value="1"/>
</dbReference>
<dbReference type="InterPro" id="IPR005828">
    <property type="entry name" value="MFS_sugar_transport-like"/>
</dbReference>
<evidence type="ECO:0000313" key="11">
    <source>
        <dbReference type="Proteomes" id="UP000002668"/>
    </source>
</evidence>
<dbReference type="NCBIfam" id="TIGR00879">
    <property type="entry name" value="SP"/>
    <property type="match status" value="1"/>
</dbReference>
<dbReference type="GO" id="GO:0016020">
    <property type="term" value="C:membrane"/>
    <property type="evidence" value="ECO:0007669"/>
    <property type="project" value="UniProtKB-SubCell"/>
</dbReference>
<dbReference type="VEuPathDB" id="FungiDB:LEMA_P006340.1"/>
<name>E5AF58_LEPMJ</name>
<reference evidence="11" key="1">
    <citation type="journal article" date="2011" name="Nat. Commun.">
        <title>Effector diversification within compartments of the Leptosphaeria maculans genome affected by Repeat-Induced Point mutations.</title>
        <authorList>
            <person name="Rouxel T."/>
            <person name="Grandaubert J."/>
            <person name="Hane J.K."/>
            <person name="Hoede C."/>
            <person name="van de Wouw A.P."/>
            <person name="Couloux A."/>
            <person name="Dominguez V."/>
            <person name="Anthouard V."/>
            <person name="Bally P."/>
            <person name="Bourras S."/>
            <person name="Cozijnsen A.J."/>
            <person name="Ciuffetti L.M."/>
            <person name="Degrave A."/>
            <person name="Dilmaghani A."/>
            <person name="Duret L."/>
            <person name="Fudal I."/>
            <person name="Goodwin S.B."/>
            <person name="Gout L."/>
            <person name="Glaser N."/>
            <person name="Linglin J."/>
            <person name="Kema G.H.J."/>
            <person name="Lapalu N."/>
            <person name="Lawrence C.B."/>
            <person name="May K."/>
            <person name="Meyer M."/>
            <person name="Ollivier B."/>
            <person name="Poulain J."/>
            <person name="Schoch C.L."/>
            <person name="Simon A."/>
            <person name="Spatafora J.W."/>
            <person name="Stachowiak A."/>
            <person name="Turgeon B.G."/>
            <person name="Tyler B.M."/>
            <person name="Vincent D."/>
            <person name="Weissenbach J."/>
            <person name="Amselem J."/>
            <person name="Quesneville H."/>
            <person name="Oliver R.P."/>
            <person name="Wincker P."/>
            <person name="Balesdent M.-H."/>
            <person name="Howlett B.J."/>
        </authorList>
    </citation>
    <scope>NUCLEOTIDE SEQUENCE [LARGE SCALE GENOMIC DNA]</scope>
    <source>
        <strain evidence="11">JN3 / isolate v23.1.3 / race Av1-4-5-6-7-8</strain>
    </source>
</reference>
<dbReference type="OrthoDB" id="5290825at2759"/>
<feature type="region of interest" description="Disordered" evidence="7">
    <location>
        <begin position="1"/>
        <end position="46"/>
    </location>
</feature>
<dbReference type="EMBL" id="FP929139">
    <property type="protein sequence ID" value="CBY01847.1"/>
    <property type="molecule type" value="Genomic_DNA"/>
</dbReference>
<feature type="transmembrane region" description="Helical" evidence="8">
    <location>
        <begin position="566"/>
        <end position="585"/>
    </location>
</feature>
<organism evidence="10 11">
    <name type="scientific">Leptosphaeria maculans (strain JN3 / isolate v23.1.3 / race Av1-4-5-6-7-8)</name>
    <name type="common">Blackleg fungus</name>
    <name type="synonym">Phoma lingam</name>
    <dbReference type="NCBI Taxonomy" id="985895"/>
    <lineage>
        <taxon>Eukaryota</taxon>
        <taxon>Fungi</taxon>
        <taxon>Dikarya</taxon>
        <taxon>Ascomycota</taxon>
        <taxon>Pezizomycotina</taxon>
        <taxon>Dothideomycetes</taxon>
        <taxon>Pleosporomycetidae</taxon>
        <taxon>Pleosporales</taxon>
        <taxon>Pleosporineae</taxon>
        <taxon>Leptosphaeriaceae</taxon>
        <taxon>Plenodomus</taxon>
        <taxon>Plenodomus lingam/Leptosphaeria maculans species complex</taxon>
    </lineage>
</organism>
<dbReference type="GO" id="GO:0015798">
    <property type="term" value="P:myo-inositol transport"/>
    <property type="evidence" value="ECO:0007669"/>
    <property type="project" value="UniProtKB-ARBA"/>
</dbReference>
<dbReference type="GO" id="GO:0015791">
    <property type="term" value="P:polyol transmembrane transport"/>
    <property type="evidence" value="ECO:0007669"/>
    <property type="project" value="UniProtKB-ARBA"/>
</dbReference>
<evidence type="ECO:0000256" key="1">
    <source>
        <dbReference type="ARBA" id="ARBA00004141"/>
    </source>
</evidence>
<dbReference type="InterPro" id="IPR003663">
    <property type="entry name" value="Sugar/inositol_transpt"/>
</dbReference>
<feature type="transmembrane region" description="Helical" evidence="8">
    <location>
        <begin position="229"/>
        <end position="247"/>
    </location>
</feature>
<evidence type="ECO:0000256" key="5">
    <source>
        <dbReference type="ARBA" id="ARBA00022989"/>
    </source>
</evidence>
<feature type="transmembrane region" description="Helical" evidence="8">
    <location>
        <begin position="534"/>
        <end position="554"/>
    </location>
</feature>
<dbReference type="Proteomes" id="UP000002668">
    <property type="component" value="Genome"/>
</dbReference>
<evidence type="ECO:0000256" key="8">
    <source>
        <dbReference type="SAM" id="Phobius"/>
    </source>
</evidence>
<evidence type="ECO:0000256" key="4">
    <source>
        <dbReference type="ARBA" id="ARBA00022692"/>
    </source>
</evidence>
<comment type="similarity">
    <text evidence="2">Belongs to the major facilitator superfamily. Sugar transporter (TC 2.A.1.1) family.</text>
</comment>
<gene>
    <name evidence="10" type="ORF">LEMA_P006340.1</name>
</gene>
<keyword evidence="3" id="KW-0813">Transport</keyword>
<feature type="transmembrane region" description="Helical" evidence="8">
    <location>
        <begin position="199"/>
        <end position="217"/>
    </location>
</feature>
<dbReference type="PRINTS" id="PR00171">
    <property type="entry name" value="SUGRTRNSPORT"/>
</dbReference>
<keyword evidence="10" id="KW-0762">Sugar transport</keyword>
<dbReference type="PANTHER" id="PTHR48020:SF26">
    <property type="entry name" value="MYO-INOSITOL TRANSPORTER, PUTATIVE (AFU_ORTHOLOGUE AFUA_4G01560)-RELATED"/>
    <property type="match status" value="1"/>
</dbReference>
<dbReference type="Pfam" id="PF00083">
    <property type="entry name" value="Sugar_tr"/>
    <property type="match status" value="1"/>
</dbReference>
<feature type="transmembrane region" description="Helical" evidence="8">
    <location>
        <begin position="432"/>
        <end position="454"/>
    </location>
</feature>
<evidence type="ECO:0000256" key="7">
    <source>
        <dbReference type="SAM" id="MobiDB-lite"/>
    </source>
</evidence>
<keyword evidence="11" id="KW-1185">Reference proteome</keyword>
<dbReference type="PANTHER" id="PTHR48020">
    <property type="entry name" value="PROTON MYO-INOSITOL COTRANSPORTER"/>
    <property type="match status" value="1"/>
</dbReference>
<evidence type="ECO:0000256" key="3">
    <source>
        <dbReference type="ARBA" id="ARBA00022448"/>
    </source>
</evidence>
<dbReference type="PROSITE" id="PS00217">
    <property type="entry name" value="SUGAR_TRANSPORT_2"/>
    <property type="match status" value="1"/>
</dbReference>
<dbReference type="Gene3D" id="1.20.1250.20">
    <property type="entry name" value="MFS general substrate transporter like domains"/>
    <property type="match status" value="1"/>
</dbReference>
<dbReference type="FunFam" id="1.20.1250.20:FF:000100">
    <property type="entry name" value="MFS sugar transporter, putative"/>
    <property type="match status" value="1"/>
</dbReference>
<comment type="subcellular location">
    <subcellularLocation>
        <location evidence="1">Membrane</location>
        <topology evidence="1">Multi-pass membrane protein</topology>
    </subcellularLocation>
</comment>
<dbReference type="InterPro" id="IPR050814">
    <property type="entry name" value="Myo-inositol_Transporter"/>
</dbReference>
<evidence type="ECO:0000259" key="9">
    <source>
        <dbReference type="PROSITE" id="PS50850"/>
    </source>
</evidence>
<dbReference type="InterPro" id="IPR005829">
    <property type="entry name" value="Sugar_transporter_CS"/>
</dbReference>
<evidence type="ECO:0000313" key="10">
    <source>
        <dbReference type="EMBL" id="CBY01847.1"/>
    </source>
</evidence>
<feature type="transmembrane region" description="Helical" evidence="8">
    <location>
        <begin position="259"/>
        <end position="280"/>
    </location>
</feature>
<keyword evidence="4 8" id="KW-0812">Transmembrane</keyword>
<feature type="domain" description="Major facilitator superfamily (MFS) profile" evidence="9">
    <location>
        <begin position="130"/>
        <end position="589"/>
    </location>
</feature>
<dbReference type="InParanoid" id="E5AF58"/>
<keyword evidence="5 8" id="KW-1133">Transmembrane helix</keyword>
<dbReference type="InterPro" id="IPR036259">
    <property type="entry name" value="MFS_trans_sf"/>
</dbReference>
<dbReference type="AlphaFoldDB" id="E5AF58"/>
<sequence>MSRRKSDIETTEPGLSSSSSSSKTGLGTTRHHENASHFASQPRQASVAAKLRNPLAGLSENDVIADVDAWCTEKGLSEHQDAFRKGALIARVGQREDGFEYVNQLNPEEKDILRHETTHRWSQPFQLYFLVVLCAGSAIVQGMDQTAVNGAQLFYFEEFNIGEDQVWLRGLLNGAPYLCSCLIGCWSNAPLNKYFGRRGTIFISCIISFITGIWMAAANNWPNLLVARFFLGFAVGAKSSTTPVYAAESAPKNIRGALTMMWQTFTALGILFGFIVSVAFQDLTFLGRLSPWRWMLASTSIPPLIVCVQVYFCPESPRWYMEKGKFDRAYHSLCRLRKHKVQAARDMYYAYKLLEVEQAEREGRNAWREFFLVRRNRRAAQSAFFVMFMQQFCGYSRHLSRPWTPLTIARVNVIAYYSSSIFEEAGFSRSEALLTSMGTGIINFLFAIPAIYTIDTFGRRNLLLTTFPLMGICLLWCGMSFFLPLDPETGRPSIERLSSIAAAIYTFMAVYSPGEGPVPFTYSAEAFPLHLRDVGMSFATATCWGFNFILSLTWPALVAAFTPQGAFGWYAAWNFFGWIYTYFFLPETKALTLEELDTVFDVGNHEFCGYYRKKLPWYLKKHILRQDVEPMEPLFEFHDEGPYSQYTAEPVNVGVVSGTGGVHQSEKNKSMNV</sequence>
<accession>E5AF58</accession>
<dbReference type="eggNOG" id="KOG0254">
    <property type="taxonomic scope" value="Eukaryota"/>
</dbReference>
<evidence type="ECO:0000256" key="2">
    <source>
        <dbReference type="ARBA" id="ARBA00010992"/>
    </source>
</evidence>
<dbReference type="OMA" id="TAPLNRW"/>
<dbReference type="SUPFAM" id="SSF103473">
    <property type="entry name" value="MFS general substrate transporter"/>
    <property type="match status" value="1"/>
</dbReference>